<dbReference type="Proteomes" id="UP000280307">
    <property type="component" value="Unassembled WGS sequence"/>
</dbReference>
<protein>
    <submittedName>
        <fullName evidence="2">Uncharacterized protein</fullName>
    </submittedName>
</protein>
<reference evidence="2 3" key="1">
    <citation type="submission" date="2018-12" db="EMBL/GenBank/DDBJ databases">
        <title>Genome Sequence of Candidatus Viridilinea halotolerans isolated from saline sulfide-rich spring.</title>
        <authorList>
            <person name="Grouzdev D.S."/>
            <person name="Burganskaya E.I."/>
            <person name="Krutkina M.S."/>
            <person name="Sukhacheva M.V."/>
            <person name="Gorlenko V.M."/>
        </authorList>
    </citation>
    <scope>NUCLEOTIDE SEQUENCE [LARGE SCALE GENOMIC DNA]</scope>
    <source>
        <strain evidence="2">Chok-6</strain>
    </source>
</reference>
<name>A0A426TQR5_9CHLR</name>
<keyword evidence="1" id="KW-0812">Transmembrane</keyword>
<evidence type="ECO:0000313" key="3">
    <source>
        <dbReference type="Proteomes" id="UP000280307"/>
    </source>
</evidence>
<evidence type="ECO:0000313" key="2">
    <source>
        <dbReference type="EMBL" id="RRR65666.1"/>
    </source>
</evidence>
<comment type="caution">
    <text evidence="2">The sequence shown here is derived from an EMBL/GenBank/DDBJ whole genome shotgun (WGS) entry which is preliminary data.</text>
</comment>
<keyword evidence="1" id="KW-1133">Transmembrane helix</keyword>
<accession>A0A426TQR5</accession>
<sequence>MLNLIFVLTWLLLGSGSSSYLPLKLQDGVGFFGEGFALPEPLPLEPLPLELQLFAEGGAFPVAAPAPPPSEREATRPVGLAVVAALFCVFNLSTVALLGAFALKRYFDGMSPDP</sequence>
<dbReference type="AlphaFoldDB" id="A0A426TQR5"/>
<evidence type="ECO:0000256" key="1">
    <source>
        <dbReference type="SAM" id="Phobius"/>
    </source>
</evidence>
<organism evidence="2 3">
    <name type="scientific">Candidatus Viridilinea halotolerans</name>
    <dbReference type="NCBI Taxonomy" id="2491704"/>
    <lineage>
        <taxon>Bacteria</taxon>
        <taxon>Bacillati</taxon>
        <taxon>Chloroflexota</taxon>
        <taxon>Chloroflexia</taxon>
        <taxon>Chloroflexales</taxon>
        <taxon>Chloroflexineae</taxon>
        <taxon>Oscillochloridaceae</taxon>
        <taxon>Candidatus Viridilinea</taxon>
    </lineage>
</organism>
<feature type="transmembrane region" description="Helical" evidence="1">
    <location>
        <begin position="78"/>
        <end position="103"/>
    </location>
</feature>
<gene>
    <name evidence="2" type="ORF">EI684_22460</name>
</gene>
<proteinExistence type="predicted"/>
<dbReference type="EMBL" id="RSAS01000924">
    <property type="protein sequence ID" value="RRR65666.1"/>
    <property type="molecule type" value="Genomic_DNA"/>
</dbReference>
<keyword evidence="1" id="KW-0472">Membrane</keyword>